<dbReference type="EMBL" id="CM023472">
    <property type="protein sequence ID" value="KAH7959607.1"/>
    <property type="molecule type" value="Genomic_DNA"/>
</dbReference>
<reference evidence="1" key="1">
    <citation type="submission" date="2020-05" db="EMBL/GenBank/DDBJ databases">
        <title>Large-scale comparative analyses of tick genomes elucidate their genetic diversity and vector capacities.</title>
        <authorList>
            <person name="Jia N."/>
            <person name="Wang J."/>
            <person name="Shi W."/>
            <person name="Du L."/>
            <person name="Sun Y."/>
            <person name="Zhan W."/>
            <person name="Jiang J."/>
            <person name="Wang Q."/>
            <person name="Zhang B."/>
            <person name="Ji P."/>
            <person name="Sakyi L.B."/>
            <person name="Cui X."/>
            <person name="Yuan T."/>
            <person name="Jiang B."/>
            <person name="Yang W."/>
            <person name="Lam T.T.-Y."/>
            <person name="Chang Q."/>
            <person name="Ding S."/>
            <person name="Wang X."/>
            <person name="Zhu J."/>
            <person name="Ruan X."/>
            <person name="Zhao L."/>
            <person name="Wei J."/>
            <person name="Que T."/>
            <person name="Du C."/>
            <person name="Cheng J."/>
            <person name="Dai P."/>
            <person name="Han X."/>
            <person name="Huang E."/>
            <person name="Gao Y."/>
            <person name="Liu J."/>
            <person name="Shao H."/>
            <person name="Ye R."/>
            <person name="Li L."/>
            <person name="Wei W."/>
            <person name="Wang X."/>
            <person name="Wang C."/>
            <person name="Yang T."/>
            <person name="Huo Q."/>
            <person name="Li W."/>
            <person name="Guo W."/>
            <person name="Chen H."/>
            <person name="Zhou L."/>
            <person name="Ni X."/>
            <person name="Tian J."/>
            <person name="Zhou Y."/>
            <person name="Sheng Y."/>
            <person name="Liu T."/>
            <person name="Pan Y."/>
            <person name="Xia L."/>
            <person name="Li J."/>
            <person name="Zhao F."/>
            <person name="Cao W."/>
        </authorList>
    </citation>
    <scope>NUCLEOTIDE SEQUENCE</scope>
    <source>
        <strain evidence="1">Dsil-2018</strain>
    </source>
</reference>
<evidence type="ECO:0000313" key="1">
    <source>
        <dbReference type="EMBL" id="KAH7959607.1"/>
    </source>
</evidence>
<sequence>MAVTERTKGPCKTWALSSLSHVEYLIKCLHFGAWRALRACASGSFQDGFGISLLMGGGERGDEESAYLYFRDELHTKHGMVLRCKNLVIPPEMLGDILSFLNAAHVGAEKMKARALLPAPATHLQPQTAKPKDVQPRFLDIRRKQHTFYNRGSKPVPERPLSARVMVCSVPSRTWSPATLSQRAGNPRSYVLESDGGRQFQRTREHIRLLRAPVGQDVVAPESSSTGTAPLVQTNQCEEANGSVNHQTDTLSQNLFNFVNWLNKKKRGEREI</sequence>
<organism evidence="1 2">
    <name type="scientific">Dermacentor silvarum</name>
    <name type="common">Tick</name>
    <dbReference type="NCBI Taxonomy" id="543639"/>
    <lineage>
        <taxon>Eukaryota</taxon>
        <taxon>Metazoa</taxon>
        <taxon>Ecdysozoa</taxon>
        <taxon>Arthropoda</taxon>
        <taxon>Chelicerata</taxon>
        <taxon>Arachnida</taxon>
        <taxon>Acari</taxon>
        <taxon>Parasitiformes</taxon>
        <taxon>Ixodida</taxon>
        <taxon>Ixodoidea</taxon>
        <taxon>Ixodidae</taxon>
        <taxon>Rhipicephalinae</taxon>
        <taxon>Dermacentor</taxon>
    </lineage>
</organism>
<dbReference type="Proteomes" id="UP000821865">
    <property type="component" value="Chromosome 3"/>
</dbReference>
<gene>
    <name evidence="1" type="ORF">HPB49_012462</name>
</gene>
<name>A0ACB8D4W5_DERSI</name>
<evidence type="ECO:0000313" key="2">
    <source>
        <dbReference type="Proteomes" id="UP000821865"/>
    </source>
</evidence>
<comment type="caution">
    <text evidence="1">The sequence shown here is derived from an EMBL/GenBank/DDBJ whole genome shotgun (WGS) entry which is preliminary data.</text>
</comment>
<proteinExistence type="predicted"/>
<accession>A0ACB8D4W5</accession>
<protein>
    <submittedName>
        <fullName evidence="1">Uncharacterized protein</fullName>
    </submittedName>
</protein>
<keyword evidence="2" id="KW-1185">Reference proteome</keyword>